<keyword evidence="1" id="KW-0175">Coiled coil</keyword>
<protein>
    <submittedName>
        <fullName evidence="2">Uncharacterized protein</fullName>
    </submittedName>
</protein>
<gene>
    <name evidence="2" type="ordered locus">DICTH_0092</name>
</gene>
<dbReference type="STRING" id="309799.DICTH_0092"/>
<evidence type="ECO:0000313" key="3">
    <source>
        <dbReference type="Proteomes" id="UP000001733"/>
    </source>
</evidence>
<sequence length="449" mass="51459">MKKRIVILGLIFIILLGLSFGSSLKVKNDETIYVLLDYDGKIKRMDLVNWIEVQGQGNFKVVKDAKYIKNPDLYSEGVKMDFTGDKLSFYGNVKEVKNIYYKAEVNKKLPLEFKITYKYNGKVSNPKEFLGKSGNLDIEVYIKPLEDIPFRIVMSTEFSSDDFILRNPEDFMVMVLGKTVRVTGFTYPIPDAKMTLSLRSNKLKVPDITFTALPSLPPVDLSMGQKLKEFYNGLDGFLMLNQAHQKILKGILDGLEKNTPSVPQEFLTLPFILLSYQNKAYFISENLKTYPKSFNNLYEFIKSKAENSNDEDWKKALDLANDVKKEVEENTLSEDIKKIGDFIGDLNFQSRKAMDLLSTSLEGLQKMEDLLNTMLYGGEIEGKKLPGLVDVEKDMKKAKDTLKKNVDELEKGEKKLKDWENKLKDYTFIGKVEGASSTVRFYFKLKEMK</sequence>
<feature type="coiled-coil region" evidence="1">
    <location>
        <begin position="388"/>
        <end position="422"/>
    </location>
</feature>
<dbReference type="eggNOG" id="COG1511">
    <property type="taxonomic scope" value="Bacteria"/>
</dbReference>
<dbReference type="HOGENOM" id="CLU_610761_0_0_0"/>
<dbReference type="KEGG" id="dth:DICTH_0092"/>
<reference evidence="2 3" key="1">
    <citation type="journal article" date="2014" name="Genome Announc.">
        <title>Complete Genome Sequence of the Extreme Thermophile Dictyoglomus thermophilum H-6-12.</title>
        <authorList>
            <person name="Coil D.A."/>
            <person name="Badger J.H."/>
            <person name="Forberger H.C."/>
            <person name="Riggs F."/>
            <person name="Madupu R."/>
            <person name="Fedorova N."/>
            <person name="Ward N."/>
            <person name="Robb F.T."/>
            <person name="Eisen J.A."/>
        </authorList>
    </citation>
    <scope>NUCLEOTIDE SEQUENCE [LARGE SCALE GENOMIC DNA]</scope>
    <source>
        <strain evidence="3">ATCC 35947 / DSM 3960 / H-6-12</strain>
    </source>
</reference>
<dbReference type="OrthoDB" id="9772160at2"/>
<dbReference type="RefSeq" id="WP_012547999.1">
    <property type="nucleotide sequence ID" value="NC_011297.1"/>
</dbReference>
<dbReference type="Proteomes" id="UP000001733">
    <property type="component" value="Chromosome"/>
</dbReference>
<keyword evidence="3" id="KW-1185">Reference proteome</keyword>
<organism evidence="2 3">
    <name type="scientific">Dictyoglomus thermophilum (strain ATCC 35947 / DSM 3960 / H-6-12)</name>
    <dbReference type="NCBI Taxonomy" id="309799"/>
    <lineage>
        <taxon>Bacteria</taxon>
        <taxon>Pseudomonadati</taxon>
        <taxon>Dictyoglomota</taxon>
        <taxon>Dictyoglomia</taxon>
        <taxon>Dictyoglomales</taxon>
        <taxon>Dictyoglomaceae</taxon>
        <taxon>Dictyoglomus</taxon>
    </lineage>
</organism>
<evidence type="ECO:0000256" key="1">
    <source>
        <dbReference type="SAM" id="Coils"/>
    </source>
</evidence>
<dbReference type="PaxDb" id="309799-DICTH_0092"/>
<accession>B5YB04</accession>
<proteinExistence type="predicted"/>
<name>B5YB04_DICT6</name>
<dbReference type="AlphaFoldDB" id="B5YB04"/>
<dbReference type="EMBL" id="CP001146">
    <property type="protein sequence ID" value="ACI19367.1"/>
    <property type="molecule type" value="Genomic_DNA"/>
</dbReference>
<evidence type="ECO:0000313" key="2">
    <source>
        <dbReference type="EMBL" id="ACI19367.1"/>
    </source>
</evidence>